<dbReference type="AlphaFoldDB" id="L0DIB8"/>
<evidence type="ECO:0000313" key="2">
    <source>
        <dbReference type="EMBL" id="AGA29144.1"/>
    </source>
</evidence>
<proteinExistence type="predicted"/>
<name>L0DIB8_SINAD</name>
<evidence type="ECO:0008006" key="4">
    <source>
        <dbReference type="Google" id="ProtNLM"/>
    </source>
</evidence>
<feature type="transmembrane region" description="Helical" evidence="1">
    <location>
        <begin position="15"/>
        <end position="35"/>
    </location>
</feature>
<sequence>MGNCWRVTVWLPSRGLVRLLIATAGILTTIALGLGRSSMKSEGRRVMFPRYHSINAYLFSPSPAKFRMLDVNTSKIVHFPLADSPLLKYAGCSPWQDRWGRTHLAAFWMGQSSFKKDFTIGLTRYALPGREVLDRIEMDTIPAGPPCWFPDTTARILFACTDGHIYRFSFEDPRNSNPTADDKQSPRPLIWQAQPPPGLMRISAPTWPTDPRLRGKLIVSLTIARDGLLARVVPRHESETHLWWLELSRNGSAIVAGAPLISKEGGDLAEPMVIEELPAVSTAADGRLFLAYLARGESEKDHRLRLAPIVTENPSYLPSVDEKKAVEFAGRFLLSPPAFSGDGRWVYAVPRHAQPPVQIVRFSVVEALARNSAQGRIGTNPQILTCKVND</sequence>
<keyword evidence="1" id="KW-0812">Transmembrane</keyword>
<dbReference type="SUPFAM" id="SSF82171">
    <property type="entry name" value="DPP6 N-terminal domain-like"/>
    <property type="match status" value="1"/>
</dbReference>
<reference evidence="2 3" key="1">
    <citation type="submission" date="2012-02" db="EMBL/GenBank/DDBJ databases">
        <title>Complete sequence of chromosome of Singulisphaera acidiphila DSM 18658.</title>
        <authorList>
            <consortium name="US DOE Joint Genome Institute (JGI-PGF)"/>
            <person name="Lucas S."/>
            <person name="Copeland A."/>
            <person name="Lapidus A."/>
            <person name="Glavina del Rio T."/>
            <person name="Dalin E."/>
            <person name="Tice H."/>
            <person name="Bruce D."/>
            <person name="Goodwin L."/>
            <person name="Pitluck S."/>
            <person name="Peters L."/>
            <person name="Ovchinnikova G."/>
            <person name="Chertkov O."/>
            <person name="Kyrpides N."/>
            <person name="Mavromatis K."/>
            <person name="Ivanova N."/>
            <person name="Brettin T."/>
            <person name="Detter J.C."/>
            <person name="Han C."/>
            <person name="Larimer F."/>
            <person name="Land M."/>
            <person name="Hauser L."/>
            <person name="Markowitz V."/>
            <person name="Cheng J.-F."/>
            <person name="Hugenholtz P."/>
            <person name="Woyke T."/>
            <person name="Wu D."/>
            <person name="Tindall B."/>
            <person name="Pomrenke H."/>
            <person name="Brambilla E."/>
            <person name="Klenk H.-P."/>
            <person name="Eisen J.A."/>
        </authorList>
    </citation>
    <scope>NUCLEOTIDE SEQUENCE [LARGE SCALE GENOMIC DNA]</scope>
    <source>
        <strain evidence="3">ATCC BAA-1392 / DSM 18658 / VKM B-2454 / MOB10</strain>
    </source>
</reference>
<organism evidence="2 3">
    <name type="scientific">Singulisphaera acidiphila (strain ATCC BAA-1392 / DSM 18658 / VKM B-2454 / MOB10)</name>
    <dbReference type="NCBI Taxonomy" id="886293"/>
    <lineage>
        <taxon>Bacteria</taxon>
        <taxon>Pseudomonadati</taxon>
        <taxon>Planctomycetota</taxon>
        <taxon>Planctomycetia</taxon>
        <taxon>Isosphaerales</taxon>
        <taxon>Isosphaeraceae</taxon>
        <taxon>Singulisphaera</taxon>
    </lineage>
</organism>
<keyword evidence="1" id="KW-0472">Membrane</keyword>
<keyword evidence="1" id="KW-1133">Transmembrane helix</keyword>
<gene>
    <name evidence="2" type="ordered locus">Sinac_4989</name>
</gene>
<keyword evidence="3" id="KW-1185">Reference proteome</keyword>
<protein>
    <recommendedName>
        <fullName evidence="4">Periplasmic component of the Tol biopolymer transport system</fullName>
    </recommendedName>
</protein>
<evidence type="ECO:0000256" key="1">
    <source>
        <dbReference type="SAM" id="Phobius"/>
    </source>
</evidence>
<dbReference type="eggNOG" id="ENOG502ZK6M">
    <property type="taxonomic scope" value="Bacteria"/>
</dbReference>
<dbReference type="RefSeq" id="WP_015248251.1">
    <property type="nucleotide sequence ID" value="NC_019892.1"/>
</dbReference>
<accession>L0DIB8</accession>
<dbReference type="EMBL" id="CP003364">
    <property type="protein sequence ID" value="AGA29144.1"/>
    <property type="molecule type" value="Genomic_DNA"/>
</dbReference>
<dbReference type="KEGG" id="saci:Sinac_4989"/>
<dbReference type="Proteomes" id="UP000010798">
    <property type="component" value="Chromosome"/>
</dbReference>
<evidence type="ECO:0000313" key="3">
    <source>
        <dbReference type="Proteomes" id="UP000010798"/>
    </source>
</evidence>
<dbReference type="HOGENOM" id="CLU_758401_0_0_0"/>